<dbReference type="GO" id="GO:0004784">
    <property type="term" value="F:superoxide dismutase activity"/>
    <property type="evidence" value="ECO:0007669"/>
    <property type="project" value="InterPro"/>
</dbReference>
<proteinExistence type="predicted"/>
<evidence type="ECO:0000313" key="1">
    <source>
        <dbReference type="EMBL" id="CAB4541382.1"/>
    </source>
</evidence>
<reference evidence="1" key="1">
    <citation type="submission" date="2020-05" db="EMBL/GenBank/DDBJ databases">
        <authorList>
            <person name="Chiriac C."/>
            <person name="Salcher M."/>
            <person name="Ghai R."/>
            <person name="Kavagutti S V."/>
        </authorList>
    </citation>
    <scope>NUCLEOTIDE SEQUENCE</scope>
</reference>
<dbReference type="InterPro" id="IPR014123">
    <property type="entry name" value="Superoxide_dismutase_Ni-type"/>
</dbReference>
<dbReference type="Gene3D" id="1.20.120.400">
    <property type="entry name" value="Nickel-containing superoxide dismutase"/>
    <property type="match status" value="1"/>
</dbReference>
<dbReference type="NCBIfam" id="TIGR02753">
    <property type="entry name" value="sodN"/>
    <property type="match status" value="1"/>
</dbReference>
<dbReference type="Pfam" id="PF09055">
    <property type="entry name" value="Sod_Ni"/>
    <property type="match status" value="1"/>
</dbReference>
<dbReference type="SUPFAM" id="SSF109770">
    <property type="entry name" value="Nickel-containing superoxide dismutase, NiSOD"/>
    <property type="match status" value="1"/>
</dbReference>
<accession>A0A6J6BQX5</accession>
<dbReference type="GO" id="GO:0016151">
    <property type="term" value="F:nickel cation binding"/>
    <property type="evidence" value="ECO:0007669"/>
    <property type="project" value="InterPro"/>
</dbReference>
<sequence length="141" mass="15599">MSTLTSKIKNLKNLVAPSEIAYAHCDLPCGVYDPAQAKIEALSVKATMEKYAASSDADFKSRAVAIKEERSEMVKHHLWVLWTDYFKPNHFEAYPQLHVLFNEATKLAGAGGTKGSNDVAVADKLIGKIDEIAEIFWATKK</sequence>
<gene>
    <name evidence="1" type="ORF">UFOPK1425_00572</name>
</gene>
<dbReference type="AlphaFoldDB" id="A0A6J6BQX5"/>
<dbReference type="EMBL" id="CAEZSJ010000089">
    <property type="protein sequence ID" value="CAB4541382.1"/>
    <property type="molecule type" value="Genomic_DNA"/>
</dbReference>
<name>A0A6J6BQX5_9ZZZZ</name>
<protein>
    <submittedName>
        <fullName evidence="1">Unannotated protein</fullName>
    </submittedName>
</protein>
<organism evidence="1">
    <name type="scientific">freshwater metagenome</name>
    <dbReference type="NCBI Taxonomy" id="449393"/>
    <lineage>
        <taxon>unclassified sequences</taxon>
        <taxon>metagenomes</taxon>
        <taxon>ecological metagenomes</taxon>
    </lineage>
</organism>
<dbReference type="InterPro" id="IPR036502">
    <property type="entry name" value="NiSOD_sf"/>
</dbReference>